<dbReference type="PANTHER" id="PTHR41878">
    <property type="entry name" value="LEXA REPRESSOR-RELATED"/>
    <property type="match status" value="1"/>
</dbReference>
<gene>
    <name evidence="2" type="ORF">NMYAN_100139</name>
</gene>
<dbReference type="SUPFAM" id="SSF159941">
    <property type="entry name" value="MM3350-like"/>
    <property type="match status" value="1"/>
</dbReference>
<organism evidence="2 3">
    <name type="scientific">Nitrosomonas nitrosa</name>
    <dbReference type="NCBI Taxonomy" id="52442"/>
    <lineage>
        <taxon>Bacteria</taxon>
        <taxon>Pseudomonadati</taxon>
        <taxon>Pseudomonadota</taxon>
        <taxon>Betaproteobacteria</taxon>
        <taxon>Nitrosomonadales</taxon>
        <taxon>Nitrosomonadaceae</taxon>
        <taxon>Nitrosomonas</taxon>
    </lineage>
</organism>
<sequence>MTTRALRSIYQLKVSLKGLRPPIWRRFLIASTASLNDLHQVLQIVMGWADSHLHEFTKDDIRYGMHDAEFPSAVRDEAKYRLNQVLKQEKEKLLYTYDFGDDWEHEILLEKILPFETDTQLPTCLTGKRACPPEDVGGIWGYRAFLEAVADPAHPEHDSMLEWATGDIKQPFDPEHFDLAAVNEMLRG</sequence>
<dbReference type="AlphaFoldDB" id="A0A8H8YZ64"/>
<evidence type="ECO:0000313" key="3">
    <source>
        <dbReference type="Proteomes" id="UP000601736"/>
    </source>
</evidence>
<comment type="caution">
    <text evidence="2">The sequence shown here is derived from an EMBL/GenBank/DDBJ whole genome shotgun (WGS) entry which is preliminary data.</text>
</comment>
<name>A0A8H8YZ64_9PROT</name>
<dbReference type="PANTHER" id="PTHR41878:SF1">
    <property type="entry name" value="TNPR PROTEIN"/>
    <property type="match status" value="1"/>
</dbReference>
<dbReference type="Gene3D" id="3.10.290.30">
    <property type="entry name" value="MM3350-like"/>
    <property type="match status" value="1"/>
</dbReference>
<dbReference type="InterPro" id="IPR024047">
    <property type="entry name" value="MM3350-like_sf"/>
</dbReference>
<dbReference type="InterPro" id="IPR012912">
    <property type="entry name" value="Plasmid_pRiA4b_Orf3-like"/>
</dbReference>
<dbReference type="RefSeq" id="WP_107783867.1">
    <property type="nucleotide sequence ID" value="NZ_CAJNAP010000002.1"/>
</dbReference>
<reference evidence="2" key="1">
    <citation type="submission" date="2021-02" db="EMBL/GenBank/DDBJ databases">
        <authorList>
            <person name="Han P."/>
        </authorList>
    </citation>
    <scope>NUCLEOTIDE SEQUENCE</scope>
    <source>
        <strain evidence="2">Nitrosomonas nitrosa 18-3D</strain>
    </source>
</reference>
<dbReference type="Proteomes" id="UP000601736">
    <property type="component" value="Unassembled WGS sequence"/>
</dbReference>
<dbReference type="Pfam" id="PF07929">
    <property type="entry name" value="PRiA4_ORF3"/>
    <property type="match status" value="1"/>
</dbReference>
<accession>A0A8H8YZ64</accession>
<feature type="domain" description="Plasmid pRiA4b Orf3-like" evidence="1">
    <location>
        <begin position="9"/>
        <end position="180"/>
    </location>
</feature>
<protein>
    <recommendedName>
        <fullName evidence="1">Plasmid pRiA4b Orf3-like domain-containing protein</fullName>
    </recommendedName>
</protein>
<dbReference type="OrthoDB" id="9816539at2"/>
<proteinExistence type="predicted"/>
<evidence type="ECO:0000313" key="2">
    <source>
        <dbReference type="EMBL" id="CAE6490182.1"/>
    </source>
</evidence>
<dbReference type="EMBL" id="CAJNAP010000002">
    <property type="protein sequence ID" value="CAE6490182.1"/>
    <property type="molecule type" value="Genomic_DNA"/>
</dbReference>
<evidence type="ECO:0000259" key="1">
    <source>
        <dbReference type="Pfam" id="PF07929"/>
    </source>
</evidence>